<accession>A0A1G5J2Q4</accession>
<keyword evidence="4" id="KW-1185">Reference proteome</keyword>
<dbReference type="Pfam" id="PF07963">
    <property type="entry name" value="N_methyl"/>
    <property type="match status" value="1"/>
</dbReference>
<feature type="region of interest" description="Disordered" evidence="1">
    <location>
        <begin position="1"/>
        <end position="21"/>
    </location>
</feature>
<sequence>MCNVHVGTEPCERREGGTAPGIPRGRAEAGFTFLELVVVMTILSLLFFFSLPSLESYIFTDPSKKVARLIASTVQDLKQRALADHKEYRLHIATDAGEIWVAEAAMDEKAAAEARKSGLTLPDDMTVELPGFPGDNGKRSSEAMLRFYPKGYSDGAEILLVRDGRTLRLLIEPFLSKVEIVEDHDNGF</sequence>
<proteinExistence type="predicted"/>
<evidence type="ECO:0000256" key="2">
    <source>
        <dbReference type="SAM" id="Phobius"/>
    </source>
</evidence>
<organism evidence="3 4">
    <name type="scientific">Desulfoluna spongiiphila</name>
    <dbReference type="NCBI Taxonomy" id="419481"/>
    <lineage>
        <taxon>Bacteria</taxon>
        <taxon>Pseudomonadati</taxon>
        <taxon>Thermodesulfobacteriota</taxon>
        <taxon>Desulfobacteria</taxon>
        <taxon>Desulfobacterales</taxon>
        <taxon>Desulfolunaceae</taxon>
        <taxon>Desulfoluna</taxon>
    </lineage>
</organism>
<dbReference type="AlphaFoldDB" id="A0A1G5J2Q4"/>
<name>A0A1G5J2Q4_9BACT</name>
<evidence type="ECO:0000313" key="4">
    <source>
        <dbReference type="Proteomes" id="UP000198870"/>
    </source>
</evidence>
<keyword evidence="2" id="KW-1133">Transmembrane helix</keyword>
<gene>
    <name evidence="3" type="ORF">SAMN05216233_12448</name>
</gene>
<evidence type="ECO:0000256" key="1">
    <source>
        <dbReference type="SAM" id="MobiDB-lite"/>
    </source>
</evidence>
<keyword evidence="2" id="KW-0472">Membrane</keyword>
<dbReference type="RefSeq" id="WP_092214739.1">
    <property type="nucleotide sequence ID" value="NZ_FMUX01000024.1"/>
</dbReference>
<evidence type="ECO:0000313" key="3">
    <source>
        <dbReference type="EMBL" id="SCY82636.1"/>
    </source>
</evidence>
<protein>
    <submittedName>
        <fullName evidence="3">Prepilin-type N-terminal cleavage/methylation domain-containing protein</fullName>
    </submittedName>
</protein>
<dbReference type="InterPro" id="IPR045584">
    <property type="entry name" value="Pilin-like"/>
</dbReference>
<reference evidence="3 4" key="1">
    <citation type="submission" date="2016-10" db="EMBL/GenBank/DDBJ databases">
        <authorList>
            <person name="de Groot N.N."/>
        </authorList>
    </citation>
    <scope>NUCLEOTIDE SEQUENCE [LARGE SCALE GENOMIC DNA]</scope>
    <source>
        <strain evidence="3 4">AA1</strain>
    </source>
</reference>
<dbReference type="Proteomes" id="UP000198870">
    <property type="component" value="Unassembled WGS sequence"/>
</dbReference>
<dbReference type="InterPro" id="IPR012902">
    <property type="entry name" value="N_methyl_site"/>
</dbReference>
<dbReference type="SUPFAM" id="SSF54523">
    <property type="entry name" value="Pili subunits"/>
    <property type="match status" value="1"/>
</dbReference>
<dbReference type="EMBL" id="FMUX01000024">
    <property type="protein sequence ID" value="SCY82636.1"/>
    <property type="molecule type" value="Genomic_DNA"/>
</dbReference>
<dbReference type="NCBIfam" id="TIGR02532">
    <property type="entry name" value="IV_pilin_GFxxxE"/>
    <property type="match status" value="1"/>
</dbReference>
<feature type="transmembrane region" description="Helical" evidence="2">
    <location>
        <begin position="29"/>
        <end position="49"/>
    </location>
</feature>
<keyword evidence="2" id="KW-0812">Transmembrane</keyword>
<dbReference type="STRING" id="419481.SAMN05216233_12448"/>